<feature type="transmembrane region" description="Helical" evidence="2">
    <location>
        <begin position="12"/>
        <end position="34"/>
    </location>
</feature>
<keyword evidence="4" id="KW-1185">Reference proteome</keyword>
<evidence type="ECO:0000256" key="2">
    <source>
        <dbReference type="SAM" id="Phobius"/>
    </source>
</evidence>
<keyword evidence="2" id="KW-0812">Transmembrane</keyword>
<feature type="region of interest" description="Disordered" evidence="1">
    <location>
        <begin position="105"/>
        <end position="131"/>
    </location>
</feature>
<dbReference type="KEGG" id="orm:HTY61_10225"/>
<feature type="compositionally biased region" description="Acidic residues" evidence="1">
    <location>
        <begin position="108"/>
        <end position="129"/>
    </location>
</feature>
<dbReference type="AlphaFoldDB" id="A0A6N1VI22"/>
<accession>A0A6N1VI22</accession>
<proteinExistence type="predicted"/>
<evidence type="ECO:0000313" key="3">
    <source>
        <dbReference type="EMBL" id="QKV18799.1"/>
    </source>
</evidence>
<dbReference type="Pfam" id="PF06059">
    <property type="entry name" value="DUF930"/>
    <property type="match status" value="1"/>
</dbReference>
<keyword evidence="2" id="KW-1133">Transmembrane helix</keyword>
<keyword evidence="2" id="KW-0472">Membrane</keyword>
<sequence>MHNTQSEPAAGNLRGLVASLAAHAVLAALLVFGLPAGFVPPDPPEAVAVELVPPPEEEPAPDEPPAEDEPAEEPPPAEADAVARINAQPIQVLRPVFRFGERNAGPEIAEDGNAPEEPAPEEAAEEPAPEDAVPGIAVPAEKPPLELAQARTLFSRAVSRDLAAMDAMGTLTRGERGAELCTTELREQLRHAEPPVWPELLPAYRLGEGTAIEVRDGAFRASGQWYGLSFRCEVDADATQVVAFAFSVGAAIPRSEWEARGFPGF</sequence>
<evidence type="ECO:0000313" key="4">
    <source>
        <dbReference type="Proteomes" id="UP000509367"/>
    </source>
</evidence>
<protein>
    <submittedName>
        <fullName evidence="3">DUF930 domain-containing protein</fullName>
    </submittedName>
</protein>
<dbReference type="Proteomes" id="UP000509367">
    <property type="component" value="Chromosome"/>
</dbReference>
<dbReference type="EMBL" id="CP054836">
    <property type="protein sequence ID" value="QKV18799.1"/>
    <property type="molecule type" value="Genomic_DNA"/>
</dbReference>
<name>A0A6N1VI22_9HYPH</name>
<dbReference type="InterPro" id="IPR009273">
    <property type="entry name" value="DUF930"/>
</dbReference>
<organism evidence="3 4">
    <name type="scientific">Oricola thermophila</name>
    <dbReference type="NCBI Taxonomy" id="2742145"/>
    <lineage>
        <taxon>Bacteria</taxon>
        <taxon>Pseudomonadati</taxon>
        <taxon>Pseudomonadota</taxon>
        <taxon>Alphaproteobacteria</taxon>
        <taxon>Hyphomicrobiales</taxon>
        <taxon>Ahrensiaceae</taxon>
        <taxon>Oricola</taxon>
    </lineage>
</organism>
<feature type="compositionally biased region" description="Acidic residues" evidence="1">
    <location>
        <begin position="55"/>
        <end position="72"/>
    </location>
</feature>
<dbReference type="RefSeq" id="WP_175276692.1">
    <property type="nucleotide sequence ID" value="NZ_CP054836.1"/>
</dbReference>
<feature type="region of interest" description="Disordered" evidence="1">
    <location>
        <begin position="42"/>
        <end position="82"/>
    </location>
</feature>
<gene>
    <name evidence="3" type="ORF">HTY61_10225</name>
</gene>
<reference evidence="3 4" key="1">
    <citation type="submission" date="2020-06" db="EMBL/GenBank/DDBJ databases">
        <title>Oricola thermophila sp. nov. isolated from a tidal sediments.</title>
        <authorList>
            <person name="Kwon K.K."/>
            <person name="Yang S.-H."/>
            <person name="Park M.-J."/>
        </authorList>
    </citation>
    <scope>NUCLEOTIDE SEQUENCE [LARGE SCALE GENOMIC DNA]</scope>
    <source>
        <strain evidence="3 4">MEBiC13590</strain>
    </source>
</reference>
<evidence type="ECO:0000256" key="1">
    <source>
        <dbReference type="SAM" id="MobiDB-lite"/>
    </source>
</evidence>